<evidence type="ECO:0000256" key="5">
    <source>
        <dbReference type="ARBA" id="ARBA00022898"/>
    </source>
</evidence>
<dbReference type="Pfam" id="PF00155">
    <property type="entry name" value="Aminotran_1_2"/>
    <property type="match status" value="1"/>
</dbReference>
<dbReference type="GO" id="GO:0030170">
    <property type="term" value="F:pyridoxal phosphate binding"/>
    <property type="evidence" value="ECO:0007669"/>
    <property type="project" value="InterPro"/>
</dbReference>
<proteinExistence type="inferred from homology"/>
<dbReference type="EMBL" id="AHZU02001592">
    <property type="protein sequence ID" value="KFG30763.1"/>
    <property type="molecule type" value="Genomic_DNA"/>
</dbReference>
<protein>
    <submittedName>
        <fullName evidence="9">Putative aminotransferase</fullName>
        <ecNumber evidence="9">2.6.1.2</ecNumber>
    </submittedName>
</protein>
<evidence type="ECO:0000256" key="2">
    <source>
        <dbReference type="ARBA" id="ARBA00011738"/>
    </source>
</evidence>
<dbReference type="Gene3D" id="1.10.287.1970">
    <property type="match status" value="1"/>
</dbReference>
<feature type="domain" description="Aminotransferase class I/classII large" evidence="8">
    <location>
        <begin position="237"/>
        <end position="611"/>
    </location>
</feature>
<dbReference type="InterPro" id="IPR015422">
    <property type="entry name" value="PyrdxlP-dep_Trfase_small"/>
</dbReference>
<dbReference type="UniPathway" id="UPA00528">
    <property type="reaction ID" value="UER00586"/>
</dbReference>
<dbReference type="FunFam" id="3.90.1150.10:FF:000151">
    <property type="entry name" value="Alanine aminotransferase 2"/>
    <property type="match status" value="1"/>
</dbReference>
<comment type="caution">
    <text evidence="9">The sequence shown here is derived from an EMBL/GenBank/DDBJ whole genome shotgun (WGS) entry which is preliminary data.</text>
</comment>
<dbReference type="GO" id="GO:0004021">
    <property type="term" value="F:L-alanine:2-oxoglutarate aminotransferase activity"/>
    <property type="evidence" value="ECO:0007669"/>
    <property type="project" value="UniProtKB-EC"/>
</dbReference>
<dbReference type="OrthoDB" id="1732682at2759"/>
<dbReference type="SUPFAM" id="SSF53383">
    <property type="entry name" value="PLP-dependent transferases"/>
    <property type="match status" value="1"/>
</dbReference>
<dbReference type="InterPro" id="IPR004839">
    <property type="entry name" value="Aminotransferase_I/II_large"/>
</dbReference>
<reference evidence="9 10" key="1">
    <citation type="submission" date="2014-02" db="EMBL/GenBank/DDBJ databases">
        <authorList>
            <person name="Sibley D."/>
            <person name="Venepally P."/>
            <person name="Karamycheva S."/>
            <person name="Hadjithomas M."/>
            <person name="Khan A."/>
            <person name="Brunk B."/>
            <person name="Roos D."/>
            <person name="Caler E."/>
            <person name="Lorenzi H."/>
        </authorList>
    </citation>
    <scope>NUCLEOTIDE SEQUENCE [LARGE SCALE GENOMIC DNA]</scope>
    <source>
        <strain evidence="9 10">GAB2-2007-GAL-DOM2</strain>
    </source>
</reference>
<dbReference type="Gene3D" id="3.40.640.10">
    <property type="entry name" value="Type I PLP-dependent aspartate aminotransferase-like (Major domain)"/>
    <property type="match status" value="1"/>
</dbReference>
<dbReference type="PANTHER" id="PTHR11751">
    <property type="entry name" value="ALANINE AMINOTRANSFERASE"/>
    <property type="match status" value="1"/>
</dbReference>
<evidence type="ECO:0000256" key="3">
    <source>
        <dbReference type="ARBA" id="ARBA00022576"/>
    </source>
</evidence>
<dbReference type="VEuPathDB" id="ToxoDB:TGDOM2_264030"/>
<evidence type="ECO:0000259" key="8">
    <source>
        <dbReference type="Pfam" id="PF00155"/>
    </source>
</evidence>
<sequence>MQFFHLLDSLNSPFVCAYRKRFFIGVFGRSQFVSTKQHFSMMPKFVRGRAAPMPETLEGVNSSCPAKTSNGSLPQSVAPAPSNPVNAENPPPQSAIATMETHCRENGSGTLLHRHRSHLADDVDMENRHRLSRQPTLSMCSLPERVVECKYAVRGVTVRRALELQEQLTKSPNCLNFKKLIFANIGDPQALGQRPISFYRQVMACVMYPPLVGLPLGCNRVELADIEPKNGQNTSFEENNSSSEEHTLFALDIVAKSRRYLQAMGSVGAYTHSQGHPLFRKDIAAWLTDRDGVATDPDTIFLTDGASSGIRLVLELLLRERSDGLLIPVPQYPLYAGLIVRLGGRVVPYYLEEETGWSFSLSAVREAMQDAKRKGICVRGIVVINPGNPTGTVLTEKEIREIINFCDTERLVLLADEVYQDNVYGNVPFISARKVLHQMDANVSLFSFHSSSKGLVGECGLRGGLLHVDTITEDVRLQMYKLVSMFMCGNTLGQLAITCVCTPPKPGDASYERFQRERLAIYDSMKSKAHLVYDQLNQIEGVSCQPIAGAVFGFPQIRIPPGALREAKKKGVEADLLFCLELLEATGIVTVPGSGFGQKHGTYHIRICILPPKHVLVDMLEKLKEFYAMFVKKYSE</sequence>
<dbReference type="CDD" id="cd00609">
    <property type="entry name" value="AAT_like"/>
    <property type="match status" value="1"/>
</dbReference>
<dbReference type="InterPro" id="IPR045088">
    <property type="entry name" value="ALAT1/2-like"/>
</dbReference>
<accession>A0A086JF45</accession>
<dbReference type="InterPro" id="IPR015424">
    <property type="entry name" value="PyrdxlP-dep_Trfase"/>
</dbReference>
<dbReference type="EC" id="2.6.1.2" evidence="9"/>
<organism evidence="9 10">
    <name type="scientific">Toxoplasma gondii GAB2-2007-GAL-DOM2</name>
    <dbReference type="NCBI Taxonomy" id="1130820"/>
    <lineage>
        <taxon>Eukaryota</taxon>
        <taxon>Sar</taxon>
        <taxon>Alveolata</taxon>
        <taxon>Apicomplexa</taxon>
        <taxon>Conoidasida</taxon>
        <taxon>Coccidia</taxon>
        <taxon>Eucoccidiorida</taxon>
        <taxon>Eimeriorina</taxon>
        <taxon>Sarcocystidae</taxon>
        <taxon>Toxoplasma</taxon>
    </lineage>
</organism>
<evidence type="ECO:0000313" key="10">
    <source>
        <dbReference type="Proteomes" id="UP000028837"/>
    </source>
</evidence>
<dbReference type="Gene3D" id="3.90.1150.10">
    <property type="entry name" value="Aspartate Aminotransferase, domain 1"/>
    <property type="match status" value="1"/>
</dbReference>
<evidence type="ECO:0000256" key="7">
    <source>
        <dbReference type="SAM" id="MobiDB-lite"/>
    </source>
</evidence>
<comment type="similarity">
    <text evidence="6">Belongs to the class-I pyridoxal-phosphate-dependent aminotransferase family. Alanine aminotransferase subfamily.</text>
</comment>
<evidence type="ECO:0000256" key="4">
    <source>
        <dbReference type="ARBA" id="ARBA00022679"/>
    </source>
</evidence>
<keyword evidence="3 9" id="KW-0032">Aminotransferase</keyword>
<evidence type="ECO:0000256" key="1">
    <source>
        <dbReference type="ARBA" id="ARBA00001933"/>
    </source>
</evidence>
<gene>
    <name evidence="9" type="ORF">TGDOM2_264030</name>
</gene>
<keyword evidence="4 9" id="KW-0808">Transferase</keyword>
<name>A0A086JF45_TOXGO</name>
<dbReference type="GO" id="GO:0042853">
    <property type="term" value="P:L-alanine catabolic process"/>
    <property type="evidence" value="ECO:0007669"/>
    <property type="project" value="UniProtKB-UniPathway"/>
</dbReference>
<dbReference type="AlphaFoldDB" id="A0A086JF45"/>
<evidence type="ECO:0000256" key="6">
    <source>
        <dbReference type="ARBA" id="ARBA00025785"/>
    </source>
</evidence>
<feature type="compositionally biased region" description="Polar residues" evidence="7">
    <location>
        <begin position="59"/>
        <end position="75"/>
    </location>
</feature>
<comment type="cofactor">
    <cofactor evidence="1">
        <name>pyridoxal 5'-phosphate</name>
        <dbReference type="ChEBI" id="CHEBI:597326"/>
    </cofactor>
</comment>
<dbReference type="PANTHER" id="PTHR11751:SF373">
    <property type="entry name" value="GLUTAMATE--GLYOXYLATE AMINOTRANSFERASE 2"/>
    <property type="match status" value="1"/>
</dbReference>
<dbReference type="Proteomes" id="UP000028837">
    <property type="component" value="Unassembled WGS sequence"/>
</dbReference>
<feature type="region of interest" description="Disordered" evidence="7">
    <location>
        <begin position="56"/>
        <end position="89"/>
    </location>
</feature>
<dbReference type="FunFam" id="3.40.640.10:FF:000012">
    <property type="entry name" value="alanine aminotransferase 2"/>
    <property type="match status" value="1"/>
</dbReference>
<evidence type="ECO:0000313" key="9">
    <source>
        <dbReference type="EMBL" id="KFG30763.1"/>
    </source>
</evidence>
<comment type="subunit">
    <text evidence="2">Homodimer.</text>
</comment>
<keyword evidence="5" id="KW-0663">Pyridoxal phosphate</keyword>
<dbReference type="InterPro" id="IPR015421">
    <property type="entry name" value="PyrdxlP-dep_Trfase_major"/>
</dbReference>